<dbReference type="InterPro" id="IPR022563">
    <property type="entry name" value="DUF3463"/>
</dbReference>
<dbReference type="SFLD" id="SFLDG01067">
    <property type="entry name" value="SPASM/twitch_domain_containing"/>
    <property type="match status" value="1"/>
</dbReference>
<dbReference type="InterPro" id="IPR023863">
    <property type="entry name" value="rSAM_PTO1314"/>
</dbReference>
<dbReference type="GO" id="GO:0006783">
    <property type="term" value="P:heme biosynthetic process"/>
    <property type="evidence" value="ECO:0007669"/>
    <property type="project" value="TreeGrafter"/>
</dbReference>
<dbReference type="KEGG" id="tac:Ta1356"/>
<dbReference type="InterPro" id="IPR050377">
    <property type="entry name" value="Radical_SAM_PqqE_MftC-like"/>
</dbReference>
<dbReference type="eggNOG" id="arCOG00938">
    <property type="taxonomic scope" value="Archaea"/>
</dbReference>
<evidence type="ECO:0000256" key="2">
    <source>
        <dbReference type="ARBA" id="ARBA00022723"/>
    </source>
</evidence>
<evidence type="ECO:0000256" key="4">
    <source>
        <dbReference type="ARBA" id="ARBA00023014"/>
    </source>
</evidence>
<dbReference type="Gene3D" id="3.20.20.70">
    <property type="entry name" value="Aldolase class I"/>
    <property type="match status" value="1"/>
</dbReference>
<dbReference type="HOGENOM" id="CLU_009273_4_5_2"/>
<keyword evidence="3" id="KW-0408">Iron</keyword>
<evidence type="ECO:0000256" key="3">
    <source>
        <dbReference type="ARBA" id="ARBA00023004"/>
    </source>
</evidence>
<dbReference type="SFLD" id="SFLDS00029">
    <property type="entry name" value="Radical_SAM"/>
    <property type="match status" value="1"/>
</dbReference>
<keyword evidence="7" id="KW-1185">Reference proteome</keyword>
<organism evidence="6 7">
    <name type="scientific">Thermoplasma acidophilum (strain ATCC 25905 / DSM 1728 / JCM 9062 / NBRC 15155 / AMRC-C165)</name>
    <dbReference type="NCBI Taxonomy" id="273075"/>
    <lineage>
        <taxon>Archaea</taxon>
        <taxon>Methanobacteriati</taxon>
        <taxon>Thermoplasmatota</taxon>
        <taxon>Thermoplasmata</taxon>
        <taxon>Thermoplasmatales</taxon>
        <taxon>Thermoplasmataceae</taxon>
        <taxon>Thermoplasma</taxon>
    </lineage>
</organism>
<dbReference type="PaxDb" id="273075-Ta1356"/>
<proteinExistence type="predicted"/>
<protein>
    <submittedName>
        <fullName evidence="6">Heme biosynthesis protein (NirJ) related protein</fullName>
    </submittedName>
</protein>
<dbReference type="NCBIfam" id="TIGR03961">
    <property type="entry name" value="rSAM_PTO1314"/>
    <property type="match status" value="1"/>
</dbReference>
<dbReference type="SUPFAM" id="SSF102114">
    <property type="entry name" value="Radical SAM enzymes"/>
    <property type="match status" value="1"/>
</dbReference>
<dbReference type="InParanoid" id="Q9HII3"/>
<dbReference type="AlphaFoldDB" id="Q9HII3"/>
<reference evidence="6 7" key="1">
    <citation type="journal article" date="2000" name="Nature">
        <title>The genome sequence of the thermoacidophilic scavenger Thermoplasma acidophilum.</title>
        <authorList>
            <person name="Ruepp A."/>
            <person name="Graml W."/>
            <person name="Santos-Martinez M.L."/>
            <person name="Koretke K.K."/>
            <person name="Volker C."/>
            <person name="Mewes H.W."/>
            <person name="Frishman D."/>
            <person name="Stocker S."/>
            <person name="Lupas A.N."/>
            <person name="Baumeister W."/>
        </authorList>
    </citation>
    <scope>NUCLEOTIDE SEQUENCE [LARGE SCALE GENOMIC DNA]</scope>
    <source>
        <strain evidence="7">ATCC 25905 / DSM 1728 / JCM 9062 / NBRC 15155 / AMRC-C165</strain>
    </source>
</reference>
<dbReference type="STRING" id="273075.gene:9572583"/>
<dbReference type="EnsemblBacteria" id="CAC12477">
    <property type="protein sequence ID" value="CAC12477"/>
    <property type="gene ID" value="CAC12477"/>
</dbReference>
<evidence type="ECO:0000256" key="1">
    <source>
        <dbReference type="ARBA" id="ARBA00022691"/>
    </source>
</evidence>
<dbReference type="Pfam" id="PF11946">
    <property type="entry name" value="DUF3463"/>
    <property type="match status" value="1"/>
</dbReference>
<dbReference type="GO" id="GO:0051539">
    <property type="term" value="F:4 iron, 4 sulfur cluster binding"/>
    <property type="evidence" value="ECO:0007669"/>
    <property type="project" value="UniProtKB-KW"/>
</dbReference>
<evidence type="ECO:0000313" key="7">
    <source>
        <dbReference type="Proteomes" id="UP000001024"/>
    </source>
</evidence>
<keyword evidence="4" id="KW-0411">Iron-sulfur</keyword>
<dbReference type="Proteomes" id="UP000001024">
    <property type="component" value="Chromosome"/>
</dbReference>
<dbReference type="PANTHER" id="PTHR11228">
    <property type="entry name" value="RADICAL SAM DOMAIN PROTEIN"/>
    <property type="match status" value="1"/>
</dbReference>
<dbReference type="EMBL" id="AL445067">
    <property type="protein sequence ID" value="CAC12477.1"/>
    <property type="molecule type" value="Genomic_DNA"/>
</dbReference>
<sequence length="341" mass="39182">MIDNIMAILEPVIGRTIKRKISTMSGKKLPFIAGHKLLYTCNLRCDMCPFWRRKDEKLLSLEEEIKMMDSLASAGVSFMGFEGGEPLLRNDLEDILKESHKRFHTSLVTNGWLLKGRASSISRYLDYLFVSIDGRKETHDKQRGVPSSFDHAIEGIKEAKKYVPVAMSTTITTNNMDDIKYVVNLAEELGIGVNIQVSYDYSTADKLSPDRKKLYDLLLDLKKMKEDGAPIVNSKEYFDTLVNSWYYGIPWACKPWSTVNIDPQGRIVMPCYVLNEYAGEKKVWEIDIKELWNTYDWKPYESCNKCSLSCYLEPSIFSWRKPSMVSERIFGSIADYIASIF</sequence>
<accession>Q9HII3</accession>
<dbReference type="GO" id="GO:0003824">
    <property type="term" value="F:catalytic activity"/>
    <property type="evidence" value="ECO:0007669"/>
    <property type="project" value="InterPro"/>
</dbReference>
<dbReference type="Pfam" id="PF04055">
    <property type="entry name" value="Radical_SAM"/>
    <property type="match status" value="1"/>
</dbReference>
<evidence type="ECO:0000313" key="6">
    <source>
        <dbReference type="EMBL" id="CAC12477.1"/>
    </source>
</evidence>
<dbReference type="PROSITE" id="PS51918">
    <property type="entry name" value="RADICAL_SAM"/>
    <property type="match status" value="1"/>
</dbReference>
<name>Q9HII3_THEAC</name>
<dbReference type="InterPro" id="IPR058240">
    <property type="entry name" value="rSAM_sf"/>
</dbReference>
<evidence type="ECO:0000259" key="5">
    <source>
        <dbReference type="PROSITE" id="PS51918"/>
    </source>
</evidence>
<feature type="domain" description="Radical SAM core" evidence="5">
    <location>
        <begin position="24"/>
        <end position="230"/>
    </location>
</feature>
<dbReference type="InterPro" id="IPR013785">
    <property type="entry name" value="Aldolase_TIM"/>
</dbReference>
<dbReference type="CDD" id="cd01335">
    <property type="entry name" value="Radical_SAM"/>
    <property type="match status" value="1"/>
</dbReference>
<dbReference type="GO" id="GO:0046872">
    <property type="term" value="F:metal ion binding"/>
    <property type="evidence" value="ECO:0007669"/>
    <property type="project" value="UniProtKB-KW"/>
</dbReference>
<dbReference type="PANTHER" id="PTHR11228:SF7">
    <property type="entry name" value="PQQA PEPTIDE CYCLASE"/>
    <property type="match status" value="1"/>
</dbReference>
<keyword evidence="2" id="KW-0479">Metal-binding</keyword>
<gene>
    <name evidence="6" type="ordered locus">Ta1356</name>
</gene>
<dbReference type="InterPro" id="IPR007197">
    <property type="entry name" value="rSAM"/>
</dbReference>
<keyword evidence="1" id="KW-0949">S-adenosyl-L-methionine</keyword>